<accession>A0ABC8L4J2</accession>
<reference evidence="5 6" key="1">
    <citation type="submission" date="2022-03" db="EMBL/GenBank/DDBJ databases">
        <authorList>
            <person name="Macdonald S."/>
            <person name="Ahmed S."/>
            <person name="Newling K."/>
        </authorList>
    </citation>
    <scope>NUCLEOTIDE SEQUENCE [LARGE SCALE GENOMIC DNA]</scope>
</reference>
<keyword evidence="6" id="KW-1185">Reference proteome</keyword>
<evidence type="ECO:0000256" key="3">
    <source>
        <dbReference type="PROSITE-ProRule" id="PRU01251"/>
    </source>
</evidence>
<dbReference type="Pfam" id="PF23569">
    <property type="entry name" value="NBD_SMAX1"/>
    <property type="match status" value="1"/>
</dbReference>
<dbReference type="InterPro" id="IPR027417">
    <property type="entry name" value="P-loop_NTPase"/>
</dbReference>
<dbReference type="PROSITE" id="PS51903">
    <property type="entry name" value="CLP_R"/>
    <property type="match status" value="1"/>
</dbReference>
<dbReference type="Gene3D" id="1.10.1780.10">
    <property type="entry name" value="Clp, N-terminal domain"/>
    <property type="match status" value="1"/>
</dbReference>
<sequence>MRAGGCMVEQALTPEAANVVKQAVVLAKRRGHAQVTPLHVASTMLSAPTGLLRTACLQSHTHPLQCRSLELCFNVALNRLPTSTGTSNEDVMNVIDSLADKKRRNFVIVGECLATVDKVVRAVMEKVDKKDVPEALKDVKFITFLISSLGQLSRFEVDRKLEELKTLVKSCVGKGVILNLGDLNWFLESRTSNSNNYCVVEHVIREIGKLACGLVMGHHGRFWLMCLATSETYVRCKSGEPSLESLWCLTTLNIPTIRLSLVAESELDVKESENLPLQLHGLEKKLNICEKCSVKFEAEARFLQCSNSNVTSPGLPAWLQQYKENQNSHNDSDSIKELVVKWSTICDSMHKGPFLETLTLSSPSSALHHLKTLCDALHSKVPRQKDIISEIAKTVLKCRSGSSRRKINGKDDTREDTWMVFEGLDVEAKEKIAKELAKLVFGSQDSFVSICLSSFSSKGVRNKRSRDENNWRYIETFSEAVSFDPKRVFLVEDIEHSDYLSQMGFKRAIERGRVCNSRGEEASLRDAIVILSCERFSSRSRACSPPVNQKSEGSDRTEDKNVATCVALDLNVSLDDDFCDEIGLLEAVDARFHFECLST</sequence>
<dbReference type="SUPFAM" id="SSF81923">
    <property type="entry name" value="Double Clp-N motif"/>
    <property type="match status" value="1"/>
</dbReference>
<dbReference type="Proteomes" id="UP001642260">
    <property type="component" value="Unassembled WGS sequence"/>
</dbReference>
<dbReference type="AlphaFoldDB" id="A0ABC8L4J2"/>
<dbReference type="Gene3D" id="3.40.50.300">
    <property type="entry name" value="P-loop containing nucleotide triphosphate hydrolases"/>
    <property type="match status" value="1"/>
</dbReference>
<gene>
    <name evidence="5" type="ORF">ERUC_LOCUS32226</name>
</gene>
<dbReference type="InterPro" id="IPR004176">
    <property type="entry name" value="Clp_R_N"/>
</dbReference>
<proteinExistence type="inferred from homology"/>
<evidence type="ECO:0000256" key="1">
    <source>
        <dbReference type="ARBA" id="ARBA00008675"/>
    </source>
</evidence>
<feature type="domain" description="Clp R" evidence="4">
    <location>
        <begin position="8"/>
        <end position="156"/>
    </location>
</feature>
<dbReference type="EMBL" id="CAKOAT010460709">
    <property type="protein sequence ID" value="CAH8375732.1"/>
    <property type="molecule type" value="Genomic_DNA"/>
</dbReference>
<keyword evidence="2 3" id="KW-0677">Repeat</keyword>
<comment type="similarity">
    <text evidence="1">Belongs to the ClpA/ClpB family.</text>
</comment>
<evidence type="ECO:0000313" key="5">
    <source>
        <dbReference type="EMBL" id="CAH8375732.1"/>
    </source>
</evidence>
<dbReference type="InterPro" id="IPR051650">
    <property type="entry name" value="SL_signaling_regulator"/>
</dbReference>
<dbReference type="InterPro" id="IPR036628">
    <property type="entry name" value="Clp_N_dom_sf"/>
</dbReference>
<dbReference type="PANTHER" id="PTHR43572">
    <property type="entry name" value="CHAPERONE PROTEIN CLPD, CHLOROPLASTIC"/>
    <property type="match status" value="1"/>
</dbReference>
<name>A0ABC8L4J2_ERUVS</name>
<dbReference type="SUPFAM" id="SSF52540">
    <property type="entry name" value="P-loop containing nucleoside triphosphate hydrolases"/>
    <property type="match status" value="1"/>
</dbReference>
<evidence type="ECO:0000256" key="2">
    <source>
        <dbReference type="ARBA" id="ARBA00022737"/>
    </source>
</evidence>
<dbReference type="PANTHER" id="PTHR43572:SF31">
    <property type="entry name" value="PROTEIN SMAX1-LIKE 3"/>
    <property type="match status" value="1"/>
</dbReference>
<evidence type="ECO:0000313" key="6">
    <source>
        <dbReference type="Proteomes" id="UP001642260"/>
    </source>
</evidence>
<organism evidence="5 6">
    <name type="scientific">Eruca vesicaria subsp. sativa</name>
    <name type="common">Garden rocket</name>
    <name type="synonym">Eruca sativa</name>
    <dbReference type="NCBI Taxonomy" id="29727"/>
    <lineage>
        <taxon>Eukaryota</taxon>
        <taxon>Viridiplantae</taxon>
        <taxon>Streptophyta</taxon>
        <taxon>Embryophyta</taxon>
        <taxon>Tracheophyta</taxon>
        <taxon>Spermatophyta</taxon>
        <taxon>Magnoliopsida</taxon>
        <taxon>eudicotyledons</taxon>
        <taxon>Gunneridae</taxon>
        <taxon>Pentapetalae</taxon>
        <taxon>rosids</taxon>
        <taxon>malvids</taxon>
        <taxon>Brassicales</taxon>
        <taxon>Brassicaceae</taxon>
        <taxon>Brassiceae</taxon>
        <taxon>Eruca</taxon>
    </lineage>
</organism>
<protein>
    <recommendedName>
        <fullName evidence="4">Clp R domain-containing protein</fullName>
    </recommendedName>
</protein>
<evidence type="ECO:0000259" key="4">
    <source>
        <dbReference type="PROSITE" id="PS51903"/>
    </source>
</evidence>
<dbReference type="InterPro" id="IPR058680">
    <property type="entry name" value="NBD_SMAX1-like"/>
</dbReference>
<comment type="caution">
    <text evidence="5">The sequence shown here is derived from an EMBL/GenBank/DDBJ whole genome shotgun (WGS) entry which is preliminary data.</text>
</comment>